<dbReference type="AlphaFoldDB" id="A0A2A2M9N6"/>
<dbReference type="NCBIfam" id="NF008107">
    <property type="entry name" value="PRK10853.1"/>
    <property type="match status" value="1"/>
</dbReference>
<dbReference type="EMBL" id="NQMS01000008">
    <property type="protein sequence ID" value="PAV95220.1"/>
    <property type="molecule type" value="Genomic_DNA"/>
</dbReference>
<keyword evidence="4" id="KW-1185">Reference proteome</keyword>
<evidence type="ECO:0000256" key="2">
    <source>
        <dbReference type="PROSITE-ProRule" id="PRU01282"/>
    </source>
</evidence>
<evidence type="ECO:0000313" key="4">
    <source>
        <dbReference type="Proteomes" id="UP000218796"/>
    </source>
</evidence>
<proteinExistence type="inferred from homology"/>
<dbReference type="NCBIfam" id="TIGR01617">
    <property type="entry name" value="arsC_related"/>
    <property type="match status" value="1"/>
</dbReference>
<gene>
    <name evidence="3" type="ORF">CJD50_17395</name>
</gene>
<accession>A0A2A2M9N6</accession>
<comment type="caution">
    <text evidence="3">The sequence shown here is derived from an EMBL/GenBank/DDBJ whole genome shotgun (WGS) entry which is preliminary data.</text>
</comment>
<evidence type="ECO:0000313" key="3">
    <source>
        <dbReference type="EMBL" id="PAV95220.1"/>
    </source>
</evidence>
<dbReference type="CDD" id="cd03035">
    <property type="entry name" value="ArsC_Yffb"/>
    <property type="match status" value="1"/>
</dbReference>
<dbReference type="InterPro" id="IPR006660">
    <property type="entry name" value="Arsenate_reductase-like"/>
</dbReference>
<dbReference type="Proteomes" id="UP000218796">
    <property type="component" value="Unassembled WGS sequence"/>
</dbReference>
<evidence type="ECO:0000256" key="1">
    <source>
        <dbReference type="ARBA" id="ARBA00007198"/>
    </source>
</evidence>
<sequence length="128" mass="14779">MTANLEKAPLYLYGIKNCDTIKKARKWLEEQQVVYQFHDYRADGLEPALLNTFIAQLGWEALLNTRGTTWRKLDESLRNSITDADSAAALMLEHPAIIKRPLLAHNDHMLLGFKPEQYAHFLAEEKIR</sequence>
<dbReference type="OrthoDB" id="9803749at2"/>
<dbReference type="InterPro" id="IPR006504">
    <property type="entry name" value="Tscrpt_reg_Spx/MgsR"/>
</dbReference>
<name>A0A2A2M9N6_9GAMM</name>
<organism evidence="3 4">
    <name type="scientific">Hafnia paralvei</name>
    <dbReference type="NCBI Taxonomy" id="546367"/>
    <lineage>
        <taxon>Bacteria</taxon>
        <taxon>Pseudomonadati</taxon>
        <taxon>Pseudomonadota</taxon>
        <taxon>Gammaproteobacteria</taxon>
        <taxon>Enterobacterales</taxon>
        <taxon>Hafniaceae</taxon>
        <taxon>Hafnia</taxon>
    </lineage>
</organism>
<dbReference type="GeneID" id="69639392"/>
<dbReference type="SUPFAM" id="SSF52833">
    <property type="entry name" value="Thioredoxin-like"/>
    <property type="match status" value="1"/>
</dbReference>
<dbReference type="PROSITE" id="PS51353">
    <property type="entry name" value="ARSC"/>
    <property type="match status" value="1"/>
</dbReference>
<dbReference type="PANTHER" id="PTHR30041">
    <property type="entry name" value="ARSENATE REDUCTASE"/>
    <property type="match status" value="1"/>
</dbReference>
<comment type="similarity">
    <text evidence="1 2">Belongs to the ArsC family.</text>
</comment>
<dbReference type="RefSeq" id="WP_095661664.1">
    <property type="nucleotide sequence ID" value="NZ_CAUFSP010000010.1"/>
</dbReference>
<protein>
    <submittedName>
        <fullName evidence="3">ArsC family reductase</fullName>
    </submittedName>
</protein>
<dbReference type="PANTHER" id="PTHR30041:SF8">
    <property type="entry name" value="PROTEIN YFFB"/>
    <property type="match status" value="1"/>
</dbReference>
<reference evidence="3 4" key="1">
    <citation type="submission" date="2017-08" db="EMBL/GenBank/DDBJ databases">
        <title>Draft Genome Sequence of Hafnia alvei CITHA-6 Isolated from Raw Bovine Milk.</title>
        <authorList>
            <person name="Culligan E.P."/>
            <person name="Mcsweeney A."/>
            <person name="O'Doherty C."/>
            <person name="Gleeson E."/>
            <person name="O'Riordan D."/>
            <person name="Sleator R.D."/>
        </authorList>
    </citation>
    <scope>NUCLEOTIDE SEQUENCE [LARGE SCALE GENOMIC DNA]</scope>
    <source>
        <strain evidence="3 4">CITHA-6</strain>
    </source>
</reference>
<dbReference type="Gene3D" id="3.40.30.10">
    <property type="entry name" value="Glutaredoxin"/>
    <property type="match status" value="1"/>
</dbReference>
<dbReference type="InterPro" id="IPR036249">
    <property type="entry name" value="Thioredoxin-like_sf"/>
</dbReference>
<dbReference type="Pfam" id="PF03960">
    <property type="entry name" value="ArsC"/>
    <property type="match status" value="1"/>
</dbReference>